<gene>
    <name evidence="1" type="ORF">LCGC14_2018840</name>
</gene>
<name>A0A0F9EYD5_9ZZZZ</name>
<accession>A0A0F9EYD5</accession>
<evidence type="ECO:0008006" key="2">
    <source>
        <dbReference type="Google" id="ProtNLM"/>
    </source>
</evidence>
<dbReference type="AlphaFoldDB" id="A0A0F9EYD5"/>
<organism evidence="1">
    <name type="scientific">marine sediment metagenome</name>
    <dbReference type="NCBI Taxonomy" id="412755"/>
    <lineage>
        <taxon>unclassified sequences</taxon>
        <taxon>metagenomes</taxon>
        <taxon>ecological metagenomes</taxon>
    </lineage>
</organism>
<reference evidence="1" key="1">
    <citation type="journal article" date="2015" name="Nature">
        <title>Complex archaea that bridge the gap between prokaryotes and eukaryotes.</title>
        <authorList>
            <person name="Spang A."/>
            <person name="Saw J.H."/>
            <person name="Jorgensen S.L."/>
            <person name="Zaremba-Niedzwiedzka K."/>
            <person name="Martijn J."/>
            <person name="Lind A.E."/>
            <person name="van Eijk R."/>
            <person name="Schleper C."/>
            <person name="Guy L."/>
            <person name="Ettema T.J."/>
        </authorList>
    </citation>
    <scope>NUCLEOTIDE SEQUENCE</scope>
</reference>
<evidence type="ECO:0000313" key="1">
    <source>
        <dbReference type="EMBL" id="KKL79039.1"/>
    </source>
</evidence>
<comment type="caution">
    <text evidence="1">The sequence shown here is derived from an EMBL/GenBank/DDBJ whole genome shotgun (WGS) entry which is preliminary data.</text>
</comment>
<protein>
    <recommendedName>
        <fullName evidence="2">HK97 gp10 family phage protein</fullName>
    </recommendedName>
</protein>
<dbReference type="EMBL" id="LAZR01023283">
    <property type="protein sequence ID" value="KKL79039.1"/>
    <property type="molecule type" value="Genomic_DNA"/>
</dbReference>
<proteinExistence type="predicted"/>
<sequence length="113" mass="12980">MIPRNIMFRIANALRNELFFAFPVRGTDLKNSINVEPTEKGIVISMLEYGRYVEFGSNPHVIEPKDKKALKFEVGGETVIVKKVWHPGVRPTYFVRNTILNKLPGIIQRELAR</sequence>